<evidence type="ECO:0000256" key="1">
    <source>
        <dbReference type="ARBA" id="ARBA00022679"/>
    </source>
</evidence>
<evidence type="ECO:0000256" key="4">
    <source>
        <dbReference type="RuleBase" id="RU362109"/>
    </source>
</evidence>
<evidence type="ECO:0000313" key="7">
    <source>
        <dbReference type="Proteomes" id="UP001470230"/>
    </source>
</evidence>
<dbReference type="InterPro" id="IPR000608">
    <property type="entry name" value="UBC"/>
</dbReference>
<evidence type="ECO:0000256" key="3">
    <source>
        <dbReference type="PROSITE-ProRule" id="PRU10133"/>
    </source>
</evidence>
<name>A0ABR2JKH2_9EUKA</name>
<gene>
    <name evidence="6" type="ORF">M9Y10_005168</name>
</gene>
<feature type="active site" description="Glycyl thioester intermediate" evidence="3">
    <location>
        <position position="85"/>
    </location>
</feature>
<accession>A0ABR2JKH2</accession>
<sequence length="151" mass="17650">MAFRRIQKELRDLKRDPPEGCDADLEGQDMLHWTGTIMGPLDSPYEEGIFFVDITFPPEYPFKPPHFAFKTRIYHPNITPKGTICIMDICCRWNPKLTVGKALSIIRSYMANPDTSGYYYPVKEILHQYLKDHAGFEKTAREWTRQYATEL</sequence>
<dbReference type="PROSITE" id="PS50127">
    <property type="entry name" value="UBC_2"/>
    <property type="match status" value="1"/>
</dbReference>
<proteinExistence type="inferred from homology"/>
<keyword evidence="2 4" id="KW-0833">Ubl conjugation pathway</keyword>
<organism evidence="6 7">
    <name type="scientific">Tritrichomonas musculus</name>
    <dbReference type="NCBI Taxonomy" id="1915356"/>
    <lineage>
        <taxon>Eukaryota</taxon>
        <taxon>Metamonada</taxon>
        <taxon>Parabasalia</taxon>
        <taxon>Tritrichomonadida</taxon>
        <taxon>Tritrichomonadidae</taxon>
        <taxon>Tritrichomonas</taxon>
    </lineage>
</organism>
<dbReference type="InterPro" id="IPR023313">
    <property type="entry name" value="UBQ-conjugating_AS"/>
</dbReference>
<keyword evidence="1" id="KW-0808">Transferase</keyword>
<dbReference type="PANTHER" id="PTHR24068">
    <property type="entry name" value="UBIQUITIN-CONJUGATING ENZYME E2"/>
    <property type="match status" value="1"/>
</dbReference>
<keyword evidence="7" id="KW-1185">Reference proteome</keyword>
<keyword evidence="4" id="KW-0547">Nucleotide-binding</keyword>
<reference evidence="6 7" key="1">
    <citation type="submission" date="2024-04" db="EMBL/GenBank/DDBJ databases">
        <title>Tritrichomonas musculus Genome.</title>
        <authorList>
            <person name="Alves-Ferreira E."/>
            <person name="Grigg M."/>
            <person name="Lorenzi H."/>
            <person name="Galac M."/>
        </authorList>
    </citation>
    <scope>NUCLEOTIDE SEQUENCE [LARGE SCALE GENOMIC DNA]</scope>
    <source>
        <strain evidence="6 7">EAF2021</strain>
    </source>
</reference>
<dbReference type="Pfam" id="PF00179">
    <property type="entry name" value="UQ_con"/>
    <property type="match status" value="1"/>
</dbReference>
<dbReference type="Proteomes" id="UP001470230">
    <property type="component" value="Unassembled WGS sequence"/>
</dbReference>
<evidence type="ECO:0000313" key="6">
    <source>
        <dbReference type="EMBL" id="KAK8878398.1"/>
    </source>
</evidence>
<dbReference type="PROSITE" id="PS00183">
    <property type="entry name" value="UBC_1"/>
    <property type="match status" value="1"/>
</dbReference>
<keyword evidence="4" id="KW-0067">ATP-binding</keyword>
<evidence type="ECO:0000259" key="5">
    <source>
        <dbReference type="PROSITE" id="PS50127"/>
    </source>
</evidence>
<dbReference type="Gene3D" id="3.10.110.10">
    <property type="entry name" value="Ubiquitin Conjugating Enzyme"/>
    <property type="match status" value="1"/>
</dbReference>
<dbReference type="InterPro" id="IPR016135">
    <property type="entry name" value="UBQ-conjugating_enzyme/RWD"/>
</dbReference>
<dbReference type="SUPFAM" id="SSF54495">
    <property type="entry name" value="UBC-like"/>
    <property type="match status" value="1"/>
</dbReference>
<comment type="caution">
    <text evidence="6">The sequence shown here is derived from an EMBL/GenBank/DDBJ whole genome shotgun (WGS) entry which is preliminary data.</text>
</comment>
<feature type="domain" description="UBC core" evidence="5">
    <location>
        <begin position="1"/>
        <end position="149"/>
    </location>
</feature>
<comment type="similarity">
    <text evidence="4">Belongs to the ubiquitin-conjugating enzyme family.</text>
</comment>
<evidence type="ECO:0000256" key="2">
    <source>
        <dbReference type="ARBA" id="ARBA00022786"/>
    </source>
</evidence>
<protein>
    <recommendedName>
        <fullName evidence="5">UBC core domain-containing protein</fullName>
    </recommendedName>
</protein>
<dbReference type="EMBL" id="JAPFFF010000011">
    <property type="protein sequence ID" value="KAK8878398.1"/>
    <property type="molecule type" value="Genomic_DNA"/>
</dbReference>
<dbReference type="SMART" id="SM00212">
    <property type="entry name" value="UBCc"/>
    <property type="match status" value="1"/>
</dbReference>